<keyword evidence="4" id="KW-0009">Actin-binding</keyword>
<dbReference type="SUPFAM" id="SSF50405">
    <property type="entry name" value="Actin-crosslinking proteins"/>
    <property type="match status" value="1"/>
</dbReference>
<dbReference type="InterPro" id="IPR000757">
    <property type="entry name" value="Beta-glucanase-like"/>
</dbReference>
<dbReference type="InterPro" id="IPR026444">
    <property type="entry name" value="Secre_tail"/>
</dbReference>
<accession>A0A7X9P273</accession>
<feature type="signal peptide" evidence="5">
    <location>
        <begin position="1"/>
        <end position="30"/>
    </location>
</feature>
<dbReference type="Pfam" id="PF06268">
    <property type="entry name" value="Fascin"/>
    <property type="match status" value="1"/>
</dbReference>
<dbReference type="Gene3D" id="2.60.120.200">
    <property type="match status" value="1"/>
</dbReference>
<dbReference type="RefSeq" id="WP_169656141.1">
    <property type="nucleotide sequence ID" value="NZ_JABANE010000015.1"/>
</dbReference>
<dbReference type="GO" id="GO:0005975">
    <property type="term" value="P:carbohydrate metabolic process"/>
    <property type="evidence" value="ECO:0007669"/>
    <property type="project" value="InterPro"/>
</dbReference>
<dbReference type="AlphaFoldDB" id="A0A7X9P273"/>
<dbReference type="Gene3D" id="2.60.120.260">
    <property type="entry name" value="Galactose-binding domain-like"/>
    <property type="match status" value="1"/>
</dbReference>
<comment type="subcellular location">
    <subcellularLocation>
        <location evidence="1">Cytoplasm</location>
    </subcellularLocation>
</comment>
<dbReference type="GO" id="GO:0051015">
    <property type="term" value="F:actin filament binding"/>
    <property type="evidence" value="ECO:0007669"/>
    <property type="project" value="InterPro"/>
</dbReference>
<dbReference type="SUPFAM" id="SSF49899">
    <property type="entry name" value="Concanavalin A-like lectins/glucanases"/>
    <property type="match status" value="1"/>
</dbReference>
<dbReference type="PROSITE" id="PS51762">
    <property type="entry name" value="GH16_2"/>
    <property type="match status" value="1"/>
</dbReference>
<proteinExistence type="inferred from homology"/>
<dbReference type="PANTHER" id="PTHR10963">
    <property type="entry name" value="GLYCOSYL HYDROLASE-RELATED"/>
    <property type="match status" value="1"/>
</dbReference>
<dbReference type="InterPro" id="IPR022768">
    <property type="entry name" value="Fascin-like_dom"/>
</dbReference>
<dbReference type="NCBIfam" id="TIGR04183">
    <property type="entry name" value="Por_Secre_tail"/>
    <property type="match status" value="1"/>
</dbReference>
<sequence>MKHLQLNYSQTTKLLLSLLFFTLFSESVLAQQPTTTSNPSDVWEIRWSASDEFNGATPDWSKWIKTGNLPNTTAWKWNNDDNVKIENGVAALTMRQNANNASDGGTYFKSGILKSYQTFTYGYYEAKIKGADIGEGVCPSFWLFSNFDYSVGNGKTVYSEIDVVELQQFDWYEGHQDDIYDMDHNLHAVVMENGTGVWRRPKQHPNEQLNKYRAPWDPTKDYHIYGCEVNENEIIWYVDGIEVARKPNTYWYRPMNVTLSLGLRKPFVEFYNNRNNAVNPETDPEAKALLPGMPTTMYVDYVRVWEKSTTPAPPTVDVGEIGNPSFEEGDLSYWSASIGLQEVVSNTKSSGSYGAKVNNGNVAQVITLAANTTYTISVDGKVGSNGTSAFLGITDAVSGDFITNQEFSSTSFENKSISITTGASEHKYRVWYYSDGEAYCDNFTIGTDGTPPADVDVNGVSLNKNTSSIGVGEQVQLSASVSPSNATDKTVSWSTANASVATVSNGNVTGVGAGTTKITVTTRDGNFKAECTVTVTSGGGGGSGSLPTVGSVIWLKTLSDDYVTVNTSQGTALQATKSSVSSFEEFTVLDADGYFALQSVATNKYVTVASDNTVKCGATGIFERQKLTFELTSDGYLILKGKINGQYISTNSSDALVANQSNASNATKFTFQNGSSSRVTSTQQLKLEQEIKVYPNPYNFGNLYINLNKINSGTLRVYDVGGREFINKTFNEVNQIVLKHDELMNHSGLLIFQIVTKDGTATTRTICN</sequence>
<dbReference type="InterPro" id="IPR003343">
    <property type="entry name" value="Big_2"/>
</dbReference>
<evidence type="ECO:0000256" key="5">
    <source>
        <dbReference type="SAM" id="SignalP"/>
    </source>
</evidence>
<dbReference type="SMART" id="SM00635">
    <property type="entry name" value="BID_2"/>
    <property type="match status" value="1"/>
</dbReference>
<dbReference type="Gene3D" id="2.60.40.1080">
    <property type="match status" value="1"/>
</dbReference>
<keyword evidence="7" id="KW-0378">Hydrolase</keyword>
<dbReference type="InterPro" id="IPR008999">
    <property type="entry name" value="Actin-crosslinking"/>
</dbReference>
<evidence type="ECO:0000313" key="8">
    <source>
        <dbReference type="Proteomes" id="UP000576082"/>
    </source>
</evidence>
<dbReference type="GO" id="GO:0030674">
    <property type="term" value="F:protein-macromolecule adaptor activity"/>
    <property type="evidence" value="ECO:0007669"/>
    <property type="project" value="InterPro"/>
</dbReference>
<evidence type="ECO:0000256" key="2">
    <source>
        <dbReference type="ARBA" id="ARBA00006865"/>
    </source>
</evidence>
<reference evidence="7 8" key="1">
    <citation type="submission" date="2020-04" db="EMBL/GenBank/DDBJ databases">
        <title>Flammeovirga sp. SR4, a novel species isolated from seawater.</title>
        <authorList>
            <person name="Wang X."/>
        </authorList>
    </citation>
    <scope>NUCLEOTIDE SEQUENCE [LARGE SCALE GENOMIC DNA]</scope>
    <source>
        <strain evidence="7 8">ATCC 23126</strain>
    </source>
</reference>
<dbReference type="InterPro" id="IPR013320">
    <property type="entry name" value="ConA-like_dom_sf"/>
</dbReference>
<comment type="similarity">
    <text evidence="2">Belongs to the glycosyl hydrolase 16 family.</text>
</comment>
<evidence type="ECO:0000256" key="1">
    <source>
        <dbReference type="ARBA" id="ARBA00004496"/>
    </source>
</evidence>
<feature type="chain" id="PRO_5030542442" evidence="5">
    <location>
        <begin position="31"/>
        <end position="768"/>
    </location>
</feature>
<evidence type="ECO:0000313" key="7">
    <source>
        <dbReference type="EMBL" id="NME67813.1"/>
    </source>
</evidence>
<dbReference type="Proteomes" id="UP000576082">
    <property type="component" value="Unassembled WGS sequence"/>
</dbReference>
<dbReference type="GO" id="GO:0004553">
    <property type="term" value="F:hydrolase activity, hydrolyzing O-glycosyl compounds"/>
    <property type="evidence" value="ECO:0007669"/>
    <property type="project" value="InterPro"/>
</dbReference>
<keyword evidence="3" id="KW-0963">Cytoplasm</keyword>
<evidence type="ECO:0000256" key="3">
    <source>
        <dbReference type="ARBA" id="ARBA00022490"/>
    </source>
</evidence>
<dbReference type="PANTHER" id="PTHR10963:SF55">
    <property type="entry name" value="GLYCOSIDE HYDROLASE FAMILY 16 PROTEIN"/>
    <property type="match status" value="1"/>
</dbReference>
<dbReference type="EMBL" id="JABANE010000015">
    <property type="protein sequence ID" value="NME67813.1"/>
    <property type="molecule type" value="Genomic_DNA"/>
</dbReference>
<dbReference type="Pfam" id="PF00722">
    <property type="entry name" value="Glyco_hydro_16"/>
    <property type="match status" value="1"/>
</dbReference>
<dbReference type="GO" id="GO:0005737">
    <property type="term" value="C:cytoplasm"/>
    <property type="evidence" value="ECO:0007669"/>
    <property type="project" value="UniProtKB-SubCell"/>
</dbReference>
<dbReference type="CDD" id="cd00257">
    <property type="entry name" value="beta-trefoil_FSCN-like"/>
    <property type="match status" value="1"/>
</dbReference>
<dbReference type="Gene3D" id="2.80.10.50">
    <property type="match status" value="1"/>
</dbReference>
<comment type="caution">
    <text evidence="7">The sequence shown here is derived from an EMBL/GenBank/DDBJ whole genome shotgun (WGS) entry which is preliminary data.</text>
</comment>
<protein>
    <submittedName>
        <fullName evidence="7">Family 16 glycosylhydrolase</fullName>
    </submittedName>
</protein>
<name>A0A7X9P273_9BACT</name>
<organism evidence="7 8">
    <name type="scientific">Flammeovirga aprica JL-4</name>
    <dbReference type="NCBI Taxonomy" id="694437"/>
    <lineage>
        <taxon>Bacteria</taxon>
        <taxon>Pseudomonadati</taxon>
        <taxon>Bacteroidota</taxon>
        <taxon>Cytophagia</taxon>
        <taxon>Cytophagales</taxon>
        <taxon>Flammeovirgaceae</taxon>
        <taxon>Flammeovirga</taxon>
    </lineage>
</organism>
<feature type="domain" description="GH16" evidence="6">
    <location>
        <begin position="33"/>
        <end position="310"/>
    </location>
</feature>
<dbReference type="InterPro" id="IPR008964">
    <property type="entry name" value="Invasin/intimin_cell_adhesion"/>
</dbReference>
<evidence type="ECO:0000259" key="6">
    <source>
        <dbReference type="PROSITE" id="PS51762"/>
    </source>
</evidence>
<dbReference type="Pfam" id="PF02368">
    <property type="entry name" value="Big_2"/>
    <property type="match status" value="1"/>
</dbReference>
<dbReference type="InterPro" id="IPR050546">
    <property type="entry name" value="Glycosyl_Hydrlase_16"/>
</dbReference>
<gene>
    <name evidence="7" type="ORF">HHU12_07555</name>
</gene>
<keyword evidence="5" id="KW-0732">Signal</keyword>
<evidence type="ECO:0000256" key="4">
    <source>
        <dbReference type="ARBA" id="ARBA00023203"/>
    </source>
</evidence>
<dbReference type="SUPFAM" id="SSF49373">
    <property type="entry name" value="Invasin/intimin cell-adhesion fragments"/>
    <property type="match status" value="1"/>
</dbReference>
<keyword evidence="8" id="KW-1185">Reference proteome</keyword>